<name>A0A4U5NG70_STECR</name>
<sequence>MCRSNGKCAIKFDQRNMCRDCRFQKCLSVGMNKSHVQPNRDSVHCVRTEHSNTEESQPPRNSTLVKQETIVLNFPIKKELNLQVDRLEPPKLPVRNVLPLTTVRPQTAKFPLLERLLAGYRSYKETERSLYYVINPTKLNAHADPEPVTTKQFYEMDRGCLTLAHRMLLDFLSLFAALKNKTGHKLITKLLQSFYHAFSVLEATYQSSIIFPNPKDTRLSLHYRQYLDHADLSNFYGPEKHPQSQASLTSFLFTRSRRLVNQIGRLKPSEMEIAGMIGLILWNSLFSESMNHDDVANRKREEIHAELHQLYVETHGVGQAGVRLGTAFSLISESMEIARHAVDTVSMSRVFKFSEERKNDVWSKF</sequence>
<dbReference type="InterPro" id="IPR000536">
    <property type="entry name" value="Nucl_hrmn_rcpt_lig-bd"/>
</dbReference>
<keyword evidence="4" id="KW-0805">Transcription regulation</keyword>
<keyword evidence="5" id="KW-0238">DNA-binding</keyword>
<dbReference type="Pfam" id="PF00105">
    <property type="entry name" value="zf-C4"/>
    <property type="match status" value="1"/>
</dbReference>
<dbReference type="SMART" id="SM00399">
    <property type="entry name" value="ZnF_C4"/>
    <property type="match status" value="1"/>
</dbReference>
<evidence type="ECO:0008006" key="13">
    <source>
        <dbReference type="Google" id="ProtNLM"/>
    </source>
</evidence>
<dbReference type="SUPFAM" id="SSF57716">
    <property type="entry name" value="Glucocorticoid receptor-like (DNA-binding domain)"/>
    <property type="match status" value="1"/>
</dbReference>
<evidence type="ECO:0000256" key="1">
    <source>
        <dbReference type="ARBA" id="ARBA00022723"/>
    </source>
</evidence>
<accession>A0A4U5NG70</accession>
<dbReference type="AlphaFoldDB" id="A0A4U5NG70"/>
<dbReference type="InterPro" id="IPR013088">
    <property type="entry name" value="Znf_NHR/GATA"/>
</dbReference>
<keyword evidence="7" id="KW-0675">Receptor</keyword>
<evidence type="ECO:0000256" key="5">
    <source>
        <dbReference type="ARBA" id="ARBA00023125"/>
    </source>
</evidence>
<dbReference type="GO" id="GO:0003700">
    <property type="term" value="F:DNA-binding transcription factor activity"/>
    <property type="evidence" value="ECO:0007669"/>
    <property type="project" value="InterPro"/>
</dbReference>
<evidence type="ECO:0000256" key="7">
    <source>
        <dbReference type="ARBA" id="ARBA00023170"/>
    </source>
</evidence>
<keyword evidence="8" id="KW-0539">Nucleus</keyword>
<dbReference type="EMBL" id="AZBU02000004">
    <property type="protein sequence ID" value="TKR82008.1"/>
    <property type="molecule type" value="Genomic_DNA"/>
</dbReference>
<dbReference type="Gene3D" id="1.10.565.10">
    <property type="entry name" value="Retinoid X Receptor"/>
    <property type="match status" value="1"/>
</dbReference>
<feature type="domain" description="NR LBD" evidence="10">
    <location>
        <begin position="111"/>
        <end position="365"/>
    </location>
</feature>
<evidence type="ECO:0000259" key="10">
    <source>
        <dbReference type="PROSITE" id="PS51843"/>
    </source>
</evidence>
<evidence type="ECO:0000313" key="11">
    <source>
        <dbReference type="EMBL" id="TKR82008.1"/>
    </source>
</evidence>
<dbReference type="Proteomes" id="UP000298663">
    <property type="component" value="Unassembled WGS sequence"/>
</dbReference>
<organism evidence="11 12">
    <name type="scientific">Steinernema carpocapsae</name>
    <name type="common">Entomopathogenic nematode</name>
    <dbReference type="NCBI Taxonomy" id="34508"/>
    <lineage>
        <taxon>Eukaryota</taxon>
        <taxon>Metazoa</taxon>
        <taxon>Ecdysozoa</taxon>
        <taxon>Nematoda</taxon>
        <taxon>Chromadorea</taxon>
        <taxon>Rhabditida</taxon>
        <taxon>Tylenchina</taxon>
        <taxon>Panagrolaimomorpha</taxon>
        <taxon>Strongyloidoidea</taxon>
        <taxon>Steinernematidae</taxon>
        <taxon>Steinernema</taxon>
    </lineage>
</organism>
<dbReference type="PANTHER" id="PTHR46011">
    <property type="entry name" value="NUCLEAR HORMONE RECEPTOR FAMILY MEMBER NHR-86-RELATED"/>
    <property type="match status" value="1"/>
</dbReference>
<evidence type="ECO:0000256" key="6">
    <source>
        <dbReference type="ARBA" id="ARBA00023163"/>
    </source>
</evidence>
<evidence type="ECO:0000256" key="3">
    <source>
        <dbReference type="ARBA" id="ARBA00022833"/>
    </source>
</evidence>
<dbReference type="STRING" id="34508.A0A4U5NG70"/>
<keyword evidence="2" id="KW-0863">Zinc-finger</keyword>
<evidence type="ECO:0000256" key="2">
    <source>
        <dbReference type="ARBA" id="ARBA00022771"/>
    </source>
</evidence>
<dbReference type="OrthoDB" id="10018779at2759"/>
<keyword evidence="12" id="KW-1185">Reference proteome</keyword>
<dbReference type="Gene3D" id="3.30.50.10">
    <property type="entry name" value="Erythroid Transcription Factor GATA-1, subunit A"/>
    <property type="match status" value="1"/>
</dbReference>
<comment type="caution">
    <text evidence="11">The sequence shown here is derived from an EMBL/GenBank/DDBJ whole genome shotgun (WGS) entry which is preliminary data.</text>
</comment>
<proteinExistence type="predicted"/>
<feature type="domain" description="Nuclear receptor" evidence="9">
    <location>
        <begin position="1"/>
        <end position="38"/>
    </location>
</feature>
<keyword evidence="6" id="KW-0804">Transcription</keyword>
<keyword evidence="1" id="KW-0479">Metal-binding</keyword>
<evidence type="ECO:0000256" key="8">
    <source>
        <dbReference type="ARBA" id="ARBA00023242"/>
    </source>
</evidence>
<dbReference type="SUPFAM" id="SSF48508">
    <property type="entry name" value="Nuclear receptor ligand-binding domain"/>
    <property type="match status" value="1"/>
</dbReference>
<evidence type="ECO:0000259" key="9">
    <source>
        <dbReference type="PROSITE" id="PS51030"/>
    </source>
</evidence>
<reference evidence="11 12" key="2">
    <citation type="journal article" date="2019" name="G3 (Bethesda)">
        <title>Hybrid Assembly of the Genome of the Entomopathogenic Nematode Steinernema carpocapsae Identifies the X-Chromosome.</title>
        <authorList>
            <person name="Serra L."/>
            <person name="Macchietto M."/>
            <person name="Macias-Munoz A."/>
            <person name="McGill C.J."/>
            <person name="Rodriguez I.M."/>
            <person name="Rodriguez B."/>
            <person name="Murad R."/>
            <person name="Mortazavi A."/>
        </authorList>
    </citation>
    <scope>NUCLEOTIDE SEQUENCE [LARGE SCALE GENOMIC DNA]</scope>
    <source>
        <strain evidence="11 12">ALL</strain>
    </source>
</reference>
<evidence type="ECO:0000313" key="12">
    <source>
        <dbReference type="Proteomes" id="UP000298663"/>
    </source>
</evidence>
<dbReference type="PROSITE" id="PS51030">
    <property type="entry name" value="NUCLEAR_REC_DBD_2"/>
    <property type="match status" value="1"/>
</dbReference>
<dbReference type="GO" id="GO:0043565">
    <property type="term" value="F:sequence-specific DNA binding"/>
    <property type="evidence" value="ECO:0007669"/>
    <property type="project" value="InterPro"/>
</dbReference>
<gene>
    <name evidence="11" type="ORF">L596_015792</name>
</gene>
<protein>
    <recommendedName>
        <fullName evidence="13">Nuclear receptor domain-containing protein</fullName>
    </recommendedName>
</protein>
<dbReference type="InterPro" id="IPR001628">
    <property type="entry name" value="Znf_hrmn_rcpt"/>
</dbReference>
<dbReference type="PROSITE" id="PS51843">
    <property type="entry name" value="NR_LBD"/>
    <property type="match status" value="1"/>
</dbReference>
<dbReference type="GO" id="GO:0008270">
    <property type="term" value="F:zinc ion binding"/>
    <property type="evidence" value="ECO:0007669"/>
    <property type="project" value="UniProtKB-KW"/>
</dbReference>
<keyword evidence="3" id="KW-0862">Zinc</keyword>
<dbReference type="Pfam" id="PF00104">
    <property type="entry name" value="Hormone_recep"/>
    <property type="match status" value="1"/>
</dbReference>
<reference evidence="11 12" key="1">
    <citation type="journal article" date="2015" name="Genome Biol.">
        <title>Comparative genomics of Steinernema reveals deeply conserved gene regulatory networks.</title>
        <authorList>
            <person name="Dillman A.R."/>
            <person name="Macchietto M."/>
            <person name="Porter C.F."/>
            <person name="Rogers A."/>
            <person name="Williams B."/>
            <person name="Antoshechkin I."/>
            <person name="Lee M.M."/>
            <person name="Goodwin Z."/>
            <person name="Lu X."/>
            <person name="Lewis E.E."/>
            <person name="Goodrich-Blair H."/>
            <person name="Stock S.P."/>
            <person name="Adams B.J."/>
            <person name="Sternberg P.W."/>
            <person name="Mortazavi A."/>
        </authorList>
    </citation>
    <scope>NUCLEOTIDE SEQUENCE [LARGE SCALE GENOMIC DNA]</scope>
    <source>
        <strain evidence="11 12">ALL</strain>
    </source>
</reference>
<evidence type="ECO:0000256" key="4">
    <source>
        <dbReference type="ARBA" id="ARBA00023015"/>
    </source>
</evidence>
<dbReference type="InterPro" id="IPR035500">
    <property type="entry name" value="NHR-like_dom_sf"/>
</dbReference>